<dbReference type="AlphaFoldDB" id="A0A4Q2RDD1"/>
<evidence type="ECO:0000313" key="3">
    <source>
        <dbReference type="Proteomes" id="UP000289411"/>
    </source>
</evidence>
<feature type="region of interest" description="Disordered" evidence="1">
    <location>
        <begin position="172"/>
        <end position="197"/>
    </location>
</feature>
<feature type="compositionally biased region" description="Basic and acidic residues" evidence="1">
    <location>
        <begin position="184"/>
        <end position="197"/>
    </location>
</feature>
<evidence type="ECO:0000256" key="1">
    <source>
        <dbReference type="SAM" id="MobiDB-lite"/>
    </source>
</evidence>
<protein>
    <submittedName>
        <fullName evidence="2">Uncharacterized protein</fullName>
    </submittedName>
</protein>
<reference evidence="2 3" key="1">
    <citation type="submission" date="2018-09" db="EMBL/GenBank/DDBJ databases">
        <authorList>
            <person name="Grouzdev D.S."/>
            <person name="Krutkina M.S."/>
        </authorList>
    </citation>
    <scope>NUCLEOTIDE SEQUENCE [LARGE SCALE GENOMIC DNA]</scope>
    <source>
        <strain evidence="2 3">RmlP001</strain>
    </source>
</reference>
<sequence>MLPWDYDAELTADRLTKIASLLAVGRRDAVERHDPSIGDNRWTLGVCAYSFARHRIAEAAGTAGFEWLSVVDSGARFVFKIGARPMRFWRGNPHHPGPRVSCPTPMEQLRLDFGAGDDRADVLFRIGVIEDDEGVFVQACFVALLNREPETVWPIPLDRVALPLVAVDHERSEGRELPPPSVGLHEDAVEAPHERQA</sequence>
<dbReference type="RefSeq" id="WP_129219594.1">
    <property type="nucleotide sequence ID" value="NZ_QYBC01000010.1"/>
</dbReference>
<dbReference type="OrthoDB" id="7272030at2"/>
<gene>
    <name evidence="2" type="ORF">D3272_12805</name>
</gene>
<dbReference type="Proteomes" id="UP000289411">
    <property type="component" value="Unassembled WGS sequence"/>
</dbReference>
<dbReference type="EMBL" id="QYBC01000010">
    <property type="protein sequence ID" value="RYB04333.1"/>
    <property type="molecule type" value="Genomic_DNA"/>
</dbReference>
<comment type="caution">
    <text evidence="2">The sequence shown here is derived from an EMBL/GenBank/DDBJ whole genome shotgun (WGS) entry which is preliminary data.</text>
</comment>
<accession>A0A4Q2RDD1</accession>
<keyword evidence="3" id="KW-1185">Reference proteome</keyword>
<reference evidence="2 3" key="2">
    <citation type="submission" date="2019-02" db="EMBL/GenBank/DDBJ databases">
        <title>'Lichenibacterium ramalinii' gen. nov. sp. nov., 'Lichenibacterium minor' gen. nov. sp. nov.</title>
        <authorList>
            <person name="Pankratov T."/>
        </authorList>
    </citation>
    <scope>NUCLEOTIDE SEQUENCE [LARGE SCALE GENOMIC DNA]</scope>
    <source>
        <strain evidence="2 3">RmlP001</strain>
    </source>
</reference>
<evidence type="ECO:0000313" key="2">
    <source>
        <dbReference type="EMBL" id="RYB04333.1"/>
    </source>
</evidence>
<name>A0A4Q2RDD1_9HYPH</name>
<organism evidence="2 3">
    <name type="scientific">Lichenibacterium ramalinae</name>
    <dbReference type="NCBI Taxonomy" id="2316527"/>
    <lineage>
        <taxon>Bacteria</taxon>
        <taxon>Pseudomonadati</taxon>
        <taxon>Pseudomonadota</taxon>
        <taxon>Alphaproteobacteria</taxon>
        <taxon>Hyphomicrobiales</taxon>
        <taxon>Lichenihabitantaceae</taxon>
        <taxon>Lichenibacterium</taxon>
    </lineage>
</organism>
<proteinExistence type="predicted"/>